<keyword evidence="2" id="KW-1185">Reference proteome</keyword>
<reference evidence="1" key="1">
    <citation type="submission" date="2020-05" db="EMBL/GenBank/DDBJ databases">
        <title>The draft genome sequence of Maribacter sp. ANRC-HE7.</title>
        <authorList>
            <person name="Mu L."/>
        </authorList>
    </citation>
    <scope>NUCLEOTIDE SEQUENCE</scope>
    <source>
        <strain evidence="1">ANRC-HE7</strain>
    </source>
</reference>
<name>A0ABR7UUZ9_9FLAO</name>
<gene>
    <name evidence="1" type="ORF">HPE56_00070</name>
</gene>
<dbReference type="InterPro" id="IPR027471">
    <property type="entry name" value="YbeD-like_sf"/>
</dbReference>
<dbReference type="EMBL" id="JABTCF010000001">
    <property type="protein sequence ID" value="MBD0776174.1"/>
    <property type="molecule type" value="Genomic_DNA"/>
</dbReference>
<dbReference type="RefSeq" id="WP_188241741.1">
    <property type="nucleotide sequence ID" value="NZ_JABTCF010000001.1"/>
</dbReference>
<dbReference type="Gene3D" id="3.30.70.260">
    <property type="match status" value="1"/>
</dbReference>
<organism evidence="1 2">
    <name type="scientific">Maribacter aquimaris</name>
    <dbReference type="NCBI Taxonomy" id="2737171"/>
    <lineage>
        <taxon>Bacteria</taxon>
        <taxon>Pseudomonadati</taxon>
        <taxon>Bacteroidota</taxon>
        <taxon>Flavobacteriia</taxon>
        <taxon>Flavobacteriales</taxon>
        <taxon>Flavobacteriaceae</taxon>
        <taxon>Maribacter</taxon>
    </lineage>
</organism>
<comment type="caution">
    <text evidence="1">The sequence shown here is derived from an EMBL/GenBank/DDBJ whole genome shotgun (WGS) entry which is preliminary data.</text>
</comment>
<dbReference type="InterPro" id="IPR007454">
    <property type="entry name" value="UPF0250_YbeD-like"/>
</dbReference>
<evidence type="ECO:0000313" key="1">
    <source>
        <dbReference type="EMBL" id="MBD0776174.1"/>
    </source>
</evidence>
<dbReference type="Pfam" id="PF04359">
    <property type="entry name" value="DUF493"/>
    <property type="match status" value="1"/>
</dbReference>
<protein>
    <submittedName>
        <fullName evidence="1">DUF493 family protein</fullName>
    </submittedName>
</protein>
<proteinExistence type="predicted"/>
<accession>A0ABR7UUZ9</accession>
<sequence length="95" mass="10924">MNTENPEEFYTRLRTQLEESTQWPSLYLYKFIVLTDEEKINQIHSIFNNLGAVIDSKLSKNGKYTSLSIQVNLENPDAVIEKYIEVGVIEGVISL</sequence>
<dbReference type="SUPFAM" id="SSF117991">
    <property type="entry name" value="YbeD/HP0495-like"/>
    <property type="match status" value="1"/>
</dbReference>
<evidence type="ECO:0000313" key="2">
    <source>
        <dbReference type="Proteomes" id="UP001166021"/>
    </source>
</evidence>
<dbReference type="Proteomes" id="UP001166021">
    <property type="component" value="Unassembled WGS sequence"/>
</dbReference>